<dbReference type="InterPro" id="IPR025380">
    <property type="entry name" value="DUF4369"/>
</dbReference>
<keyword evidence="3" id="KW-1015">Disulfide bond</keyword>
<evidence type="ECO:0000256" key="4">
    <source>
        <dbReference type="ARBA" id="ARBA00023284"/>
    </source>
</evidence>
<name>A0A420BJZ1_SPHD1</name>
<dbReference type="GO" id="GO:0030313">
    <property type="term" value="C:cell envelope"/>
    <property type="evidence" value="ECO:0007669"/>
    <property type="project" value="UniProtKB-SubCell"/>
</dbReference>
<dbReference type="InterPro" id="IPR036249">
    <property type="entry name" value="Thioredoxin-like_sf"/>
</dbReference>
<proteinExistence type="predicted"/>
<evidence type="ECO:0000313" key="6">
    <source>
        <dbReference type="EMBL" id="RKE57019.1"/>
    </source>
</evidence>
<evidence type="ECO:0000256" key="1">
    <source>
        <dbReference type="ARBA" id="ARBA00004196"/>
    </source>
</evidence>
<sequence length="395" mass="44728">MKYTLLSIVTLLLMQGCKNSQTDGKYALHGQIKGITSGTVKLQRLDDATRQSITIDSTVLQNGKFQLTGPIDRPEMMSIKIEPGNWSATLFIESGELQFQADTSGSTHYDYTAYGDSKGAILRNFSLIGSENQDIFDAFEKHPKSLAAKKIFEQLNKKYEAAGKSEEKEAIRAEMEAFGDKHKIWELHWIDSITQQHPSLVAGAYLLERYQLFNESMPVAELDKRLQVFQSPAKESNYIKNLQGKVAVKKALLPGNQAPDFKALKRDSSDFQLSSLRGKYVLLDFWASWCVPCRQAIPHWKEAYRTYNDKGLEIVGVTNDSRWPDWFKALDQEKMPWIQVADDFPIKNSPARIATLYDIPSLPTYVLLDKEGKIIIHTTSKEEMDAQLKAAFSTL</sequence>
<accession>A0A420BJZ1</accession>
<dbReference type="SUPFAM" id="SSF52833">
    <property type="entry name" value="Thioredoxin-like"/>
    <property type="match status" value="1"/>
</dbReference>
<dbReference type="PROSITE" id="PS51257">
    <property type="entry name" value="PROKAR_LIPOPROTEIN"/>
    <property type="match status" value="1"/>
</dbReference>
<dbReference type="Gene3D" id="3.40.30.10">
    <property type="entry name" value="Glutaredoxin"/>
    <property type="match status" value="1"/>
</dbReference>
<feature type="domain" description="Thioredoxin" evidence="5">
    <location>
        <begin position="252"/>
        <end position="395"/>
    </location>
</feature>
<dbReference type="CDD" id="cd02966">
    <property type="entry name" value="TlpA_like_family"/>
    <property type="match status" value="1"/>
</dbReference>
<gene>
    <name evidence="6" type="ORF">DFQ12_1893</name>
</gene>
<evidence type="ECO:0000259" key="5">
    <source>
        <dbReference type="PROSITE" id="PS51352"/>
    </source>
</evidence>
<reference evidence="6 7" key="1">
    <citation type="submission" date="2018-09" db="EMBL/GenBank/DDBJ databases">
        <title>Genomic Encyclopedia of Type Strains, Phase III (KMG-III): the genomes of soil and plant-associated and newly described type strains.</title>
        <authorList>
            <person name="Whitman W."/>
        </authorList>
    </citation>
    <scope>NUCLEOTIDE SEQUENCE [LARGE SCALE GENOMIC DNA]</scope>
    <source>
        <strain evidence="6 7">CECT 7938</strain>
    </source>
</reference>
<dbReference type="RefSeq" id="WP_120258622.1">
    <property type="nucleotide sequence ID" value="NZ_RAPY01000001.1"/>
</dbReference>
<comment type="caution">
    <text evidence="6">The sequence shown here is derived from an EMBL/GenBank/DDBJ whole genome shotgun (WGS) entry which is preliminary data.</text>
</comment>
<dbReference type="Pfam" id="PF00578">
    <property type="entry name" value="AhpC-TSA"/>
    <property type="match status" value="1"/>
</dbReference>
<dbReference type="PANTHER" id="PTHR42852:SF6">
    <property type="entry name" value="THIOL:DISULFIDE INTERCHANGE PROTEIN DSBE"/>
    <property type="match status" value="1"/>
</dbReference>
<dbReference type="OrthoDB" id="1069091at2"/>
<dbReference type="GO" id="GO:0016491">
    <property type="term" value="F:oxidoreductase activity"/>
    <property type="evidence" value="ECO:0007669"/>
    <property type="project" value="InterPro"/>
</dbReference>
<dbReference type="EMBL" id="RAPY01000001">
    <property type="protein sequence ID" value="RKE57019.1"/>
    <property type="molecule type" value="Genomic_DNA"/>
</dbReference>
<dbReference type="AlphaFoldDB" id="A0A420BJZ1"/>
<protein>
    <submittedName>
        <fullName evidence="6">Thiol-disulfide isomerase/thioredoxin</fullName>
    </submittedName>
</protein>
<dbReference type="Pfam" id="PF14289">
    <property type="entry name" value="DUF4369"/>
    <property type="match status" value="1"/>
</dbReference>
<dbReference type="GO" id="GO:0016853">
    <property type="term" value="F:isomerase activity"/>
    <property type="evidence" value="ECO:0007669"/>
    <property type="project" value="UniProtKB-KW"/>
</dbReference>
<organism evidence="6 7">
    <name type="scientific">Sphingobacterium detergens</name>
    <dbReference type="NCBI Taxonomy" id="1145106"/>
    <lineage>
        <taxon>Bacteria</taxon>
        <taxon>Pseudomonadati</taxon>
        <taxon>Bacteroidota</taxon>
        <taxon>Sphingobacteriia</taxon>
        <taxon>Sphingobacteriales</taxon>
        <taxon>Sphingobacteriaceae</taxon>
        <taxon>Sphingobacterium</taxon>
    </lineage>
</organism>
<evidence type="ECO:0000256" key="2">
    <source>
        <dbReference type="ARBA" id="ARBA00022748"/>
    </source>
</evidence>
<dbReference type="PANTHER" id="PTHR42852">
    <property type="entry name" value="THIOL:DISULFIDE INTERCHANGE PROTEIN DSBE"/>
    <property type="match status" value="1"/>
</dbReference>
<dbReference type="PROSITE" id="PS51352">
    <property type="entry name" value="THIOREDOXIN_2"/>
    <property type="match status" value="1"/>
</dbReference>
<dbReference type="Proteomes" id="UP000286246">
    <property type="component" value="Unassembled WGS sequence"/>
</dbReference>
<comment type="subcellular location">
    <subcellularLocation>
        <location evidence="1">Cell envelope</location>
    </subcellularLocation>
</comment>
<dbReference type="InterPro" id="IPR000866">
    <property type="entry name" value="AhpC/TSA"/>
</dbReference>
<keyword evidence="4" id="KW-0676">Redox-active center</keyword>
<dbReference type="GO" id="GO:0016209">
    <property type="term" value="F:antioxidant activity"/>
    <property type="evidence" value="ECO:0007669"/>
    <property type="project" value="InterPro"/>
</dbReference>
<evidence type="ECO:0000313" key="7">
    <source>
        <dbReference type="Proteomes" id="UP000286246"/>
    </source>
</evidence>
<keyword evidence="7" id="KW-1185">Reference proteome</keyword>
<dbReference type="InterPro" id="IPR013766">
    <property type="entry name" value="Thioredoxin_domain"/>
</dbReference>
<evidence type="ECO:0000256" key="3">
    <source>
        <dbReference type="ARBA" id="ARBA00023157"/>
    </source>
</evidence>
<dbReference type="InterPro" id="IPR050553">
    <property type="entry name" value="Thioredoxin_ResA/DsbE_sf"/>
</dbReference>
<keyword evidence="2" id="KW-0201">Cytochrome c-type biogenesis</keyword>
<keyword evidence="6" id="KW-0413">Isomerase</keyword>
<dbReference type="GO" id="GO:0017004">
    <property type="term" value="P:cytochrome complex assembly"/>
    <property type="evidence" value="ECO:0007669"/>
    <property type="project" value="UniProtKB-KW"/>
</dbReference>